<accession>A0A0C3PSG8</accession>
<proteinExistence type="predicted"/>
<evidence type="ECO:0000313" key="3">
    <source>
        <dbReference type="Proteomes" id="UP000054217"/>
    </source>
</evidence>
<protein>
    <submittedName>
        <fullName evidence="2">Uncharacterized protein</fullName>
    </submittedName>
</protein>
<name>A0A0C3PSG8_PISTI</name>
<dbReference type="STRING" id="870435.A0A0C3PSG8"/>
<feature type="compositionally biased region" description="Polar residues" evidence="1">
    <location>
        <begin position="63"/>
        <end position="72"/>
    </location>
</feature>
<reference evidence="2 3" key="1">
    <citation type="submission" date="2014-04" db="EMBL/GenBank/DDBJ databases">
        <authorList>
            <consortium name="DOE Joint Genome Institute"/>
            <person name="Kuo A."/>
            <person name="Kohler A."/>
            <person name="Costa M.D."/>
            <person name="Nagy L.G."/>
            <person name="Floudas D."/>
            <person name="Copeland A."/>
            <person name="Barry K.W."/>
            <person name="Cichocki N."/>
            <person name="Veneault-Fourrey C."/>
            <person name="LaButti K."/>
            <person name="Lindquist E.A."/>
            <person name="Lipzen A."/>
            <person name="Lundell T."/>
            <person name="Morin E."/>
            <person name="Murat C."/>
            <person name="Sun H."/>
            <person name="Tunlid A."/>
            <person name="Henrissat B."/>
            <person name="Grigoriev I.V."/>
            <person name="Hibbett D.S."/>
            <person name="Martin F."/>
            <person name="Nordberg H.P."/>
            <person name="Cantor M.N."/>
            <person name="Hua S.X."/>
        </authorList>
    </citation>
    <scope>NUCLEOTIDE SEQUENCE [LARGE SCALE GENOMIC DNA]</scope>
    <source>
        <strain evidence="2 3">Marx 270</strain>
    </source>
</reference>
<sequence>MGEQRHILRCLPFILKILHAGVHTRHSEQVHCYLEQWEIYKLDPAYRCMVFGGNKLSSITRVSLKDPSSSALDPSRVKHSHSTSPDPVPQKRVCLCYAQSSTSDDSDRIEDSKEDEVKDMLLDEEDSSEMPKFTSNCKFGQVNQELLNAG</sequence>
<dbReference type="HOGENOM" id="CLU_1741335_0_0_1"/>
<gene>
    <name evidence="2" type="ORF">M404DRAFT_19925</name>
</gene>
<organism evidence="2 3">
    <name type="scientific">Pisolithus tinctorius Marx 270</name>
    <dbReference type="NCBI Taxonomy" id="870435"/>
    <lineage>
        <taxon>Eukaryota</taxon>
        <taxon>Fungi</taxon>
        <taxon>Dikarya</taxon>
        <taxon>Basidiomycota</taxon>
        <taxon>Agaricomycotina</taxon>
        <taxon>Agaricomycetes</taxon>
        <taxon>Agaricomycetidae</taxon>
        <taxon>Boletales</taxon>
        <taxon>Sclerodermatineae</taxon>
        <taxon>Pisolithaceae</taxon>
        <taxon>Pisolithus</taxon>
    </lineage>
</organism>
<keyword evidence="3" id="KW-1185">Reference proteome</keyword>
<evidence type="ECO:0000256" key="1">
    <source>
        <dbReference type="SAM" id="MobiDB-lite"/>
    </source>
</evidence>
<dbReference type="InParanoid" id="A0A0C3PSG8"/>
<evidence type="ECO:0000313" key="2">
    <source>
        <dbReference type="EMBL" id="KIO12091.1"/>
    </source>
</evidence>
<feature type="region of interest" description="Disordered" evidence="1">
    <location>
        <begin position="63"/>
        <end position="91"/>
    </location>
</feature>
<dbReference type="OrthoDB" id="3265210at2759"/>
<dbReference type="EMBL" id="KN831948">
    <property type="protein sequence ID" value="KIO12091.1"/>
    <property type="molecule type" value="Genomic_DNA"/>
</dbReference>
<dbReference type="Proteomes" id="UP000054217">
    <property type="component" value="Unassembled WGS sequence"/>
</dbReference>
<dbReference type="AlphaFoldDB" id="A0A0C3PSG8"/>
<reference evidence="3" key="2">
    <citation type="submission" date="2015-01" db="EMBL/GenBank/DDBJ databases">
        <title>Evolutionary Origins and Diversification of the Mycorrhizal Mutualists.</title>
        <authorList>
            <consortium name="DOE Joint Genome Institute"/>
            <consortium name="Mycorrhizal Genomics Consortium"/>
            <person name="Kohler A."/>
            <person name="Kuo A."/>
            <person name="Nagy L.G."/>
            <person name="Floudas D."/>
            <person name="Copeland A."/>
            <person name="Barry K.W."/>
            <person name="Cichocki N."/>
            <person name="Veneault-Fourrey C."/>
            <person name="LaButti K."/>
            <person name="Lindquist E.A."/>
            <person name="Lipzen A."/>
            <person name="Lundell T."/>
            <person name="Morin E."/>
            <person name="Murat C."/>
            <person name="Riley R."/>
            <person name="Ohm R."/>
            <person name="Sun H."/>
            <person name="Tunlid A."/>
            <person name="Henrissat B."/>
            <person name="Grigoriev I.V."/>
            <person name="Hibbett D.S."/>
            <person name="Martin F."/>
        </authorList>
    </citation>
    <scope>NUCLEOTIDE SEQUENCE [LARGE SCALE GENOMIC DNA]</scope>
    <source>
        <strain evidence="3">Marx 270</strain>
    </source>
</reference>